<sequence length="52" mass="5365">MAPSVPARRRSAWPGPAERLRTAATTEPGRESTALGAAAAVAGVSRGLSEYR</sequence>
<comment type="caution">
    <text evidence="2">The sequence shown here is derived from an EMBL/GenBank/DDBJ whole genome shotgun (WGS) entry which is preliminary data.</text>
</comment>
<feature type="region of interest" description="Disordered" evidence="1">
    <location>
        <begin position="1"/>
        <end position="34"/>
    </location>
</feature>
<reference evidence="2 3" key="1">
    <citation type="submission" date="2020-07" db="EMBL/GenBank/DDBJ databases">
        <title>Sequencing the genomes of 1000 actinobacteria strains.</title>
        <authorList>
            <person name="Klenk H.-P."/>
        </authorList>
    </citation>
    <scope>NUCLEOTIDE SEQUENCE [LARGE SCALE GENOMIC DNA]</scope>
    <source>
        <strain evidence="2 3">DSM 41455</strain>
    </source>
</reference>
<dbReference type="RefSeq" id="WP_173313303.1">
    <property type="nucleotide sequence ID" value="NZ_BAAAUE010000007.1"/>
</dbReference>
<protein>
    <submittedName>
        <fullName evidence="2">Uncharacterized protein</fullName>
    </submittedName>
</protein>
<gene>
    <name evidence="2" type="ORF">HEB29_001916</name>
</gene>
<evidence type="ECO:0000256" key="1">
    <source>
        <dbReference type="SAM" id="MobiDB-lite"/>
    </source>
</evidence>
<dbReference type="Proteomes" id="UP000530403">
    <property type="component" value="Unassembled WGS sequence"/>
</dbReference>
<evidence type="ECO:0000313" key="3">
    <source>
        <dbReference type="Proteomes" id="UP000530403"/>
    </source>
</evidence>
<evidence type="ECO:0000313" key="2">
    <source>
        <dbReference type="EMBL" id="NYE40905.1"/>
    </source>
</evidence>
<accession>A0A7Y9HAF2</accession>
<organism evidence="2 3">
    <name type="scientific">Streptomyces fulvorobeus</name>
    <dbReference type="NCBI Taxonomy" id="284028"/>
    <lineage>
        <taxon>Bacteria</taxon>
        <taxon>Bacillati</taxon>
        <taxon>Actinomycetota</taxon>
        <taxon>Actinomycetes</taxon>
        <taxon>Kitasatosporales</taxon>
        <taxon>Streptomycetaceae</taxon>
        <taxon>Streptomyces</taxon>
    </lineage>
</organism>
<dbReference type="AlphaFoldDB" id="A0A7Y9HAF2"/>
<name>A0A7Y9HAF2_9ACTN</name>
<proteinExistence type="predicted"/>
<dbReference type="EMBL" id="JACCCF010000001">
    <property type="protein sequence ID" value="NYE40905.1"/>
    <property type="molecule type" value="Genomic_DNA"/>
</dbReference>